<evidence type="ECO:0000256" key="1">
    <source>
        <dbReference type="ARBA" id="ARBA00000085"/>
    </source>
</evidence>
<evidence type="ECO:0000256" key="3">
    <source>
        <dbReference type="ARBA" id="ARBA00004496"/>
    </source>
</evidence>
<reference evidence="22 23" key="1">
    <citation type="submission" date="2023-09" db="EMBL/GenBank/DDBJ databases">
        <authorList>
            <person name="Rey-Velasco X."/>
        </authorList>
    </citation>
    <scope>NUCLEOTIDE SEQUENCE [LARGE SCALE GENOMIC DNA]</scope>
    <source>
        <strain evidence="22 23">W242</strain>
    </source>
</reference>
<name>A0ABU2YF06_9FLAO</name>
<comment type="function">
    <text evidence="17">Member of the two-component regulatory system NreB/NreC involved in the control of dissimilatory nitrate/nitrite reduction in response to oxygen. NreB functions as a direct oxygen sensor histidine kinase which is autophosphorylated, in the absence of oxygen, probably at the conserved histidine residue, and transfers its phosphate group probably to a conserved aspartate residue of NreC. NreB/NreC activates the expression of the nitrate (narGHJI) and nitrite (nir) reductase operons, as well as the putative nitrate transporter gene narT.</text>
</comment>
<protein>
    <recommendedName>
        <fullName evidence="5">Oxygen sensor histidine kinase NreB</fullName>
        <ecNumber evidence="4">2.7.13.3</ecNumber>
    </recommendedName>
    <alternativeName>
        <fullName evidence="18">Nitrogen regulation protein B</fullName>
    </alternativeName>
</protein>
<feature type="domain" description="Histidine kinase" evidence="21">
    <location>
        <begin position="486"/>
        <end position="573"/>
    </location>
</feature>
<dbReference type="PRINTS" id="PR00344">
    <property type="entry name" value="BCTRLSENSOR"/>
</dbReference>
<evidence type="ECO:0000256" key="9">
    <source>
        <dbReference type="ARBA" id="ARBA00022679"/>
    </source>
</evidence>
<evidence type="ECO:0000256" key="6">
    <source>
        <dbReference type="ARBA" id="ARBA00022485"/>
    </source>
</evidence>
<sequence>MSISVYAQEDSLLIQLKKLNNKELFTQAVSLWEKNEINNPSGSLLLTVGTSYENINNEDKALFFYEKALQYFKKTDETEYLAETYFKIYSLLDSQKNLLTTTTNYFDNFLKYAKESDKSEWKAEMNNQLAIKDFNNNDPKIPYNYFNKALQHFKTLKDTNRIAGTYSNIGLLFLNNFKKPDSSRFYLNKALDISQTTQNINTQWNVLLNIGNTYKFQENYNTAIKYYLKADSLPIKKYSLNKKRLLYYHLQDSYRELGDFKNSDNYLLDYIEIKDSINLLEQNKTISEINTKYQTAEKEKQLLISNQEKKQNRNIAIGLAGSLAAVSIIAFLVFKNTRRKQFIAEQEREIEIQKTEKILKEQELTTIDAMIAGQEKERQRLASDLHDSVGATLAAAKMQFDHLAQNKAKAAQLDEVFAKTGKLLDDAYTEVRSMAHIKNSGVIAKNGLLPAVEKLAKNASGVNNLSIEVQHFGLENRIENSLEISIFRIIQELVTNIIKHSKATEASISITQHEDSINIIVEDNGVGFNSKHLNFNEGMGLSSIEKRIEHLEGSFEVDATKGKGTTILIDIPL</sequence>
<dbReference type="InterPro" id="IPR011712">
    <property type="entry name" value="Sig_transdc_His_kin_sub3_dim/P"/>
</dbReference>
<evidence type="ECO:0000256" key="7">
    <source>
        <dbReference type="ARBA" id="ARBA00022490"/>
    </source>
</evidence>
<evidence type="ECO:0000313" key="22">
    <source>
        <dbReference type="EMBL" id="MDT0556775.1"/>
    </source>
</evidence>
<dbReference type="InterPro" id="IPR004358">
    <property type="entry name" value="Sig_transdc_His_kin-like_C"/>
</dbReference>
<comment type="subcellular location">
    <subcellularLocation>
        <location evidence="3">Cytoplasm</location>
    </subcellularLocation>
</comment>
<evidence type="ECO:0000256" key="17">
    <source>
        <dbReference type="ARBA" id="ARBA00024827"/>
    </source>
</evidence>
<keyword evidence="14" id="KW-0408">Iron</keyword>
<evidence type="ECO:0000256" key="2">
    <source>
        <dbReference type="ARBA" id="ARBA00001966"/>
    </source>
</evidence>
<dbReference type="InterPro" id="IPR019734">
    <property type="entry name" value="TPR_rpt"/>
</dbReference>
<dbReference type="InterPro" id="IPR005467">
    <property type="entry name" value="His_kinase_dom"/>
</dbReference>
<evidence type="ECO:0000256" key="20">
    <source>
        <dbReference type="SAM" id="Phobius"/>
    </source>
</evidence>
<gene>
    <name evidence="22" type="ORF">RM538_12225</name>
</gene>
<dbReference type="PANTHER" id="PTHR24421">
    <property type="entry name" value="NITRATE/NITRITE SENSOR PROTEIN NARX-RELATED"/>
    <property type="match status" value="1"/>
</dbReference>
<keyword evidence="23" id="KW-1185">Reference proteome</keyword>
<dbReference type="SUPFAM" id="SSF55874">
    <property type="entry name" value="ATPase domain of HSP90 chaperone/DNA topoisomerase II/histidine kinase"/>
    <property type="match status" value="1"/>
</dbReference>
<dbReference type="Pfam" id="PF07730">
    <property type="entry name" value="HisKA_3"/>
    <property type="match status" value="1"/>
</dbReference>
<dbReference type="SUPFAM" id="SSF48452">
    <property type="entry name" value="TPR-like"/>
    <property type="match status" value="2"/>
</dbReference>
<dbReference type="Gene3D" id="1.20.5.1930">
    <property type="match status" value="1"/>
</dbReference>
<keyword evidence="11" id="KW-0547">Nucleotide-binding</keyword>
<dbReference type="PROSITE" id="PS50109">
    <property type="entry name" value="HIS_KIN"/>
    <property type="match status" value="1"/>
</dbReference>
<keyword evidence="20" id="KW-0472">Membrane</keyword>
<feature type="transmembrane region" description="Helical" evidence="20">
    <location>
        <begin position="315"/>
        <end position="334"/>
    </location>
</feature>
<dbReference type="GO" id="GO:0016301">
    <property type="term" value="F:kinase activity"/>
    <property type="evidence" value="ECO:0007669"/>
    <property type="project" value="UniProtKB-KW"/>
</dbReference>
<comment type="caution">
    <text evidence="22">The sequence shown here is derived from an EMBL/GenBank/DDBJ whole genome shotgun (WGS) entry which is preliminary data.</text>
</comment>
<keyword evidence="9" id="KW-0808">Transferase</keyword>
<dbReference type="InterPro" id="IPR036890">
    <property type="entry name" value="HATPase_C_sf"/>
</dbReference>
<evidence type="ECO:0000256" key="18">
    <source>
        <dbReference type="ARBA" id="ARBA00030800"/>
    </source>
</evidence>
<proteinExistence type="predicted"/>
<dbReference type="PANTHER" id="PTHR24421:SF10">
    <property type="entry name" value="NITRATE_NITRITE SENSOR PROTEIN NARQ"/>
    <property type="match status" value="1"/>
</dbReference>
<keyword evidence="13" id="KW-0067">ATP-binding</keyword>
<keyword evidence="16" id="KW-0411">Iron-sulfur</keyword>
<dbReference type="Proteomes" id="UP001254488">
    <property type="component" value="Unassembled WGS sequence"/>
</dbReference>
<evidence type="ECO:0000256" key="13">
    <source>
        <dbReference type="ARBA" id="ARBA00022840"/>
    </source>
</evidence>
<dbReference type="Gene3D" id="3.30.565.10">
    <property type="entry name" value="Histidine kinase-like ATPase, C-terminal domain"/>
    <property type="match status" value="1"/>
</dbReference>
<dbReference type="EMBL" id="JAVRHZ010000008">
    <property type="protein sequence ID" value="MDT0556775.1"/>
    <property type="molecule type" value="Genomic_DNA"/>
</dbReference>
<comment type="catalytic activity">
    <reaction evidence="1">
        <text>ATP + protein L-histidine = ADP + protein N-phospho-L-histidine.</text>
        <dbReference type="EC" id="2.7.13.3"/>
    </reaction>
</comment>
<evidence type="ECO:0000256" key="15">
    <source>
        <dbReference type="ARBA" id="ARBA00023012"/>
    </source>
</evidence>
<dbReference type="Pfam" id="PF13181">
    <property type="entry name" value="TPR_8"/>
    <property type="match status" value="2"/>
</dbReference>
<evidence type="ECO:0000256" key="19">
    <source>
        <dbReference type="SAM" id="Coils"/>
    </source>
</evidence>
<dbReference type="EC" id="2.7.13.3" evidence="4"/>
<dbReference type="InterPro" id="IPR011990">
    <property type="entry name" value="TPR-like_helical_dom_sf"/>
</dbReference>
<dbReference type="SMART" id="SM00028">
    <property type="entry name" value="TPR"/>
    <property type="match status" value="3"/>
</dbReference>
<feature type="coiled-coil region" evidence="19">
    <location>
        <begin position="279"/>
        <end position="313"/>
    </location>
</feature>
<keyword evidence="8" id="KW-0597">Phosphoprotein</keyword>
<evidence type="ECO:0000256" key="14">
    <source>
        <dbReference type="ARBA" id="ARBA00023004"/>
    </source>
</evidence>
<keyword evidence="20" id="KW-1133">Transmembrane helix</keyword>
<evidence type="ECO:0000256" key="4">
    <source>
        <dbReference type="ARBA" id="ARBA00012438"/>
    </source>
</evidence>
<keyword evidence="20" id="KW-0812">Transmembrane</keyword>
<evidence type="ECO:0000259" key="21">
    <source>
        <dbReference type="PROSITE" id="PS50109"/>
    </source>
</evidence>
<accession>A0ABU2YF06</accession>
<organism evidence="22 23">
    <name type="scientific">Patiriisocius hiemis</name>
    <dbReference type="NCBI Taxonomy" id="3075604"/>
    <lineage>
        <taxon>Bacteria</taxon>
        <taxon>Pseudomonadati</taxon>
        <taxon>Bacteroidota</taxon>
        <taxon>Flavobacteriia</taxon>
        <taxon>Flavobacteriales</taxon>
        <taxon>Flavobacteriaceae</taxon>
        <taxon>Patiriisocius</taxon>
    </lineage>
</organism>
<dbReference type="CDD" id="cd16917">
    <property type="entry name" value="HATPase_UhpB-NarQ-NarX-like"/>
    <property type="match status" value="1"/>
</dbReference>
<keyword evidence="10" id="KW-0479">Metal-binding</keyword>
<keyword evidence="15" id="KW-0902">Two-component regulatory system</keyword>
<evidence type="ECO:0000256" key="12">
    <source>
        <dbReference type="ARBA" id="ARBA00022777"/>
    </source>
</evidence>
<dbReference type="SMART" id="SM00387">
    <property type="entry name" value="HATPase_c"/>
    <property type="match status" value="1"/>
</dbReference>
<dbReference type="Gene3D" id="1.25.40.10">
    <property type="entry name" value="Tetratricopeptide repeat domain"/>
    <property type="match status" value="2"/>
</dbReference>
<keyword evidence="7" id="KW-0963">Cytoplasm</keyword>
<dbReference type="RefSeq" id="WP_311333725.1">
    <property type="nucleotide sequence ID" value="NZ_JAVRHZ010000008.1"/>
</dbReference>
<dbReference type="InterPro" id="IPR003594">
    <property type="entry name" value="HATPase_dom"/>
</dbReference>
<dbReference type="Pfam" id="PF02518">
    <property type="entry name" value="HATPase_c"/>
    <property type="match status" value="1"/>
</dbReference>
<keyword evidence="6" id="KW-0004">4Fe-4S</keyword>
<evidence type="ECO:0000256" key="10">
    <source>
        <dbReference type="ARBA" id="ARBA00022723"/>
    </source>
</evidence>
<comment type="cofactor">
    <cofactor evidence="2">
        <name>[4Fe-4S] cluster</name>
        <dbReference type="ChEBI" id="CHEBI:49883"/>
    </cofactor>
</comment>
<evidence type="ECO:0000256" key="8">
    <source>
        <dbReference type="ARBA" id="ARBA00022553"/>
    </source>
</evidence>
<evidence type="ECO:0000256" key="11">
    <source>
        <dbReference type="ARBA" id="ARBA00022741"/>
    </source>
</evidence>
<keyword evidence="12 22" id="KW-0418">Kinase</keyword>
<evidence type="ECO:0000313" key="23">
    <source>
        <dbReference type="Proteomes" id="UP001254488"/>
    </source>
</evidence>
<evidence type="ECO:0000256" key="16">
    <source>
        <dbReference type="ARBA" id="ARBA00023014"/>
    </source>
</evidence>
<keyword evidence="19" id="KW-0175">Coiled coil</keyword>
<dbReference type="InterPro" id="IPR050482">
    <property type="entry name" value="Sensor_HK_TwoCompSys"/>
</dbReference>
<evidence type="ECO:0000256" key="5">
    <source>
        <dbReference type="ARBA" id="ARBA00017322"/>
    </source>
</evidence>